<accession>A0ABV8LMR3</accession>
<comment type="caution">
    <text evidence="2">The sequence shown here is derived from an EMBL/GenBank/DDBJ whole genome shotgun (WGS) entry which is preliminary data.</text>
</comment>
<name>A0ABV8LMR3_9ACTN</name>
<dbReference type="Proteomes" id="UP001595816">
    <property type="component" value="Unassembled WGS sequence"/>
</dbReference>
<feature type="transmembrane region" description="Helical" evidence="1">
    <location>
        <begin position="101"/>
        <end position="119"/>
    </location>
</feature>
<protein>
    <submittedName>
        <fullName evidence="2">Uncharacterized protein</fullName>
    </submittedName>
</protein>
<reference evidence="3" key="1">
    <citation type="journal article" date="2019" name="Int. J. Syst. Evol. Microbiol.">
        <title>The Global Catalogue of Microorganisms (GCM) 10K type strain sequencing project: providing services to taxonomists for standard genome sequencing and annotation.</title>
        <authorList>
            <consortium name="The Broad Institute Genomics Platform"/>
            <consortium name="The Broad Institute Genome Sequencing Center for Infectious Disease"/>
            <person name="Wu L."/>
            <person name="Ma J."/>
        </authorList>
    </citation>
    <scope>NUCLEOTIDE SEQUENCE [LARGE SCALE GENOMIC DNA]</scope>
    <source>
        <strain evidence="3">CGMCC 4.7289</strain>
    </source>
</reference>
<organism evidence="2 3">
    <name type="scientific">Hamadaea flava</name>
    <dbReference type="NCBI Taxonomy" id="1742688"/>
    <lineage>
        <taxon>Bacteria</taxon>
        <taxon>Bacillati</taxon>
        <taxon>Actinomycetota</taxon>
        <taxon>Actinomycetes</taxon>
        <taxon>Micromonosporales</taxon>
        <taxon>Micromonosporaceae</taxon>
        <taxon>Hamadaea</taxon>
    </lineage>
</organism>
<keyword evidence="3" id="KW-1185">Reference proteome</keyword>
<keyword evidence="1" id="KW-0472">Membrane</keyword>
<feature type="transmembrane region" description="Helical" evidence="1">
    <location>
        <begin position="38"/>
        <end position="61"/>
    </location>
</feature>
<gene>
    <name evidence="2" type="ORF">ACFOZ4_13385</name>
</gene>
<evidence type="ECO:0000256" key="1">
    <source>
        <dbReference type="SAM" id="Phobius"/>
    </source>
</evidence>
<sequence>MTSGFLRDIAASAALFGFVTSVWFGWAQESPPQRWRAWLTTGSIVGLACTVAGGILVWRHWNDGTAFDADTSPRFGIVVAIEFVLAGIGCVLLARRGKKELMAAWVALVVGLHFIPLAILVDYAFFHLVAVLVSVAAIVSVPLARRRGVYPSAMTGLLTGSVFLVAAYVSLISALTF</sequence>
<keyword evidence="1" id="KW-1133">Transmembrane helix</keyword>
<feature type="transmembrane region" description="Helical" evidence="1">
    <location>
        <begin position="6"/>
        <end position="26"/>
    </location>
</feature>
<keyword evidence="1" id="KW-0812">Transmembrane</keyword>
<evidence type="ECO:0000313" key="2">
    <source>
        <dbReference type="EMBL" id="MFC4131598.1"/>
    </source>
</evidence>
<feature type="transmembrane region" description="Helical" evidence="1">
    <location>
        <begin position="73"/>
        <end position="94"/>
    </location>
</feature>
<dbReference type="EMBL" id="JBHSAY010000006">
    <property type="protein sequence ID" value="MFC4131598.1"/>
    <property type="molecule type" value="Genomic_DNA"/>
</dbReference>
<feature type="transmembrane region" description="Helical" evidence="1">
    <location>
        <begin position="156"/>
        <end position="175"/>
    </location>
</feature>
<dbReference type="RefSeq" id="WP_253755279.1">
    <property type="nucleotide sequence ID" value="NZ_JAMZDZ010000001.1"/>
</dbReference>
<evidence type="ECO:0000313" key="3">
    <source>
        <dbReference type="Proteomes" id="UP001595816"/>
    </source>
</evidence>
<proteinExistence type="predicted"/>
<feature type="transmembrane region" description="Helical" evidence="1">
    <location>
        <begin position="125"/>
        <end position="144"/>
    </location>
</feature>